<organism evidence="2 3">
    <name type="scientific">Inquilinus limosus</name>
    <dbReference type="NCBI Taxonomy" id="171674"/>
    <lineage>
        <taxon>Bacteria</taxon>
        <taxon>Pseudomonadati</taxon>
        <taxon>Pseudomonadota</taxon>
        <taxon>Alphaproteobacteria</taxon>
        <taxon>Rhodospirillales</taxon>
        <taxon>Rhodospirillaceae</taxon>
        <taxon>Inquilinus</taxon>
    </lineage>
</organism>
<feature type="region of interest" description="Disordered" evidence="1">
    <location>
        <begin position="82"/>
        <end position="126"/>
    </location>
</feature>
<evidence type="ECO:0000313" key="2">
    <source>
        <dbReference type="EMBL" id="OWJ63767.1"/>
    </source>
</evidence>
<proteinExistence type="predicted"/>
<comment type="caution">
    <text evidence="2">The sequence shown here is derived from an EMBL/GenBank/DDBJ whole genome shotgun (WGS) entry which is preliminary data.</text>
</comment>
<protein>
    <submittedName>
        <fullName evidence="2">Uncharacterized protein</fullName>
    </submittedName>
</protein>
<feature type="compositionally biased region" description="Low complexity" evidence="1">
    <location>
        <begin position="99"/>
        <end position="112"/>
    </location>
</feature>
<name>A0A211ZF79_9PROT</name>
<dbReference type="InterPro" id="IPR018648">
    <property type="entry name" value="DUF2076"/>
</dbReference>
<dbReference type="OrthoDB" id="7359466at2"/>
<feature type="compositionally biased region" description="Gly residues" evidence="1">
    <location>
        <begin position="230"/>
        <end position="242"/>
    </location>
</feature>
<evidence type="ECO:0000313" key="3">
    <source>
        <dbReference type="Proteomes" id="UP000196655"/>
    </source>
</evidence>
<accession>A0A211ZF79</accession>
<dbReference type="Proteomes" id="UP000196655">
    <property type="component" value="Unassembled WGS sequence"/>
</dbReference>
<keyword evidence="3" id="KW-1185">Reference proteome</keyword>
<dbReference type="RefSeq" id="WP_088155244.1">
    <property type="nucleotide sequence ID" value="NZ_NHON01000080.1"/>
</dbReference>
<dbReference type="STRING" id="1122125.GCA_000423185_04059"/>
<feature type="region of interest" description="Disordered" evidence="1">
    <location>
        <begin position="191"/>
        <end position="242"/>
    </location>
</feature>
<dbReference type="EMBL" id="NHON01000080">
    <property type="protein sequence ID" value="OWJ63767.1"/>
    <property type="molecule type" value="Genomic_DNA"/>
</dbReference>
<reference evidence="3" key="1">
    <citation type="submission" date="2017-05" db="EMBL/GenBank/DDBJ databases">
        <authorList>
            <person name="Macchi M."/>
            <person name="Festa S."/>
            <person name="Coppotelli B.M."/>
            <person name="Morelli I.S."/>
        </authorList>
    </citation>
    <scope>NUCLEOTIDE SEQUENCE [LARGE SCALE GENOMIC DNA]</scope>
    <source>
        <strain evidence="3">I</strain>
    </source>
</reference>
<evidence type="ECO:0000256" key="1">
    <source>
        <dbReference type="SAM" id="MobiDB-lite"/>
    </source>
</evidence>
<feature type="compositionally biased region" description="Acidic residues" evidence="1">
    <location>
        <begin position="217"/>
        <end position="229"/>
    </location>
</feature>
<dbReference type="AlphaFoldDB" id="A0A211ZF79"/>
<dbReference type="Pfam" id="PF09849">
    <property type="entry name" value="DUF2076"/>
    <property type="match status" value="1"/>
</dbReference>
<gene>
    <name evidence="2" type="ORF">BWR60_28110</name>
</gene>
<sequence>MTPQERELLTNLVARLKQAPPAEKDEEAAAMIRGLVRDLPDTPYTLAQTVLIQDYALHQAQSRIAELERQAQPQAGGGSFLGAIFGSAAPSRPQPAPQPQAYTQAPPAYAQPQPGPWGGGGPFAQSSGPSFLRSAAATAAGVAGGALLFQTVESLFGGHGGWGGLGGAGFSGPAPGLTETVVNNYYGDAASGADGNDLRDTDATLQDDGGQGVTDADYQDDGGQDDFGGDDFGGGGDDTVGA</sequence>